<proteinExistence type="predicted"/>
<keyword evidence="2" id="KW-0732">Signal</keyword>
<dbReference type="EMBL" id="CACTIH010000095">
    <property type="protein sequence ID" value="CAA2953612.1"/>
    <property type="molecule type" value="Genomic_DNA"/>
</dbReference>
<dbReference type="Proteomes" id="UP000594638">
    <property type="component" value="Unassembled WGS sequence"/>
</dbReference>
<name>A0A8S0PI69_OLEEU</name>
<dbReference type="AlphaFoldDB" id="A0A8S0PI69"/>
<dbReference type="Gramene" id="OE9A040010T1">
    <property type="protein sequence ID" value="OE9A040010C1"/>
    <property type="gene ID" value="OE9A040010"/>
</dbReference>
<protein>
    <submittedName>
        <fullName evidence="3">Uncharacterized protein</fullName>
    </submittedName>
</protein>
<feature type="signal peptide" evidence="2">
    <location>
        <begin position="1"/>
        <end position="23"/>
    </location>
</feature>
<feature type="chain" id="PRO_5035886721" evidence="2">
    <location>
        <begin position="24"/>
        <end position="293"/>
    </location>
</feature>
<feature type="region of interest" description="Disordered" evidence="1">
    <location>
        <begin position="263"/>
        <end position="293"/>
    </location>
</feature>
<sequence>MAGDIHFLFFAAIFSSLCSVQWAAPLFAIWKYVFAYATSNVDDGYGRRRNFAVEMQELRWDYCIGIWKISYYLWLDLYVTVETKWVTYHYHLYCHHHHDSITIIATAKIFTTRSNQLLTKIWAINSTNSPTTNHHLHRRQKPQQSPPPNTITIPMHNLTTVSTPKSPLPTTTANNTTIVYNHCQGHHHHQSYCTRTGRTQIKKNSTTHYLTIPSTTPSHRRTHHHPSNLPTIKTMQKIKQSCEQQRSQQIVGELFMAHLPRKSSAIANRRRNTANQRNFRPKPSSQAPISSLQ</sequence>
<reference evidence="3 4" key="1">
    <citation type="submission" date="2019-12" db="EMBL/GenBank/DDBJ databases">
        <authorList>
            <person name="Alioto T."/>
            <person name="Alioto T."/>
            <person name="Gomez Garrido J."/>
        </authorList>
    </citation>
    <scope>NUCLEOTIDE SEQUENCE [LARGE SCALE GENOMIC DNA]</scope>
</reference>
<evidence type="ECO:0000313" key="3">
    <source>
        <dbReference type="EMBL" id="CAA2953612.1"/>
    </source>
</evidence>
<organism evidence="3 4">
    <name type="scientific">Olea europaea subsp. europaea</name>
    <dbReference type="NCBI Taxonomy" id="158383"/>
    <lineage>
        <taxon>Eukaryota</taxon>
        <taxon>Viridiplantae</taxon>
        <taxon>Streptophyta</taxon>
        <taxon>Embryophyta</taxon>
        <taxon>Tracheophyta</taxon>
        <taxon>Spermatophyta</taxon>
        <taxon>Magnoliopsida</taxon>
        <taxon>eudicotyledons</taxon>
        <taxon>Gunneridae</taxon>
        <taxon>Pentapetalae</taxon>
        <taxon>asterids</taxon>
        <taxon>lamiids</taxon>
        <taxon>Lamiales</taxon>
        <taxon>Oleaceae</taxon>
        <taxon>Oleeae</taxon>
        <taxon>Olea</taxon>
    </lineage>
</organism>
<gene>
    <name evidence="3" type="ORF">OLEA9_A040010</name>
</gene>
<evidence type="ECO:0000256" key="2">
    <source>
        <dbReference type="SAM" id="SignalP"/>
    </source>
</evidence>
<accession>A0A8S0PI69</accession>
<comment type="caution">
    <text evidence="3">The sequence shown here is derived from an EMBL/GenBank/DDBJ whole genome shotgun (WGS) entry which is preliminary data.</text>
</comment>
<feature type="region of interest" description="Disordered" evidence="1">
    <location>
        <begin position="129"/>
        <end position="149"/>
    </location>
</feature>
<keyword evidence="4" id="KW-1185">Reference proteome</keyword>
<evidence type="ECO:0000256" key="1">
    <source>
        <dbReference type="SAM" id="MobiDB-lite"/>
    </source>
</evidence>
<feature type="compositionally biased region" description="Polar residues" evidence="1">
    <location>
        <begin position="283"/>
        <end position="293"/>
    </location>
</feature>
<evidence type="ECO:0000313" key="4">
    <source>
        <dbReference type="Proteomes" id="UP000594638"/>
    </source>
</evidence>